<dbReference type="InterPro" id="IPR042242">
    <property type="entry name" value="RecO_C"/>
</dbReference>
<evidence type="ECO:0000259" key="8">
    <source>
        <dbReference type="Pfam" id="PF11967"/>
    </source>
</evidence>
<dbReference type="PANTHER" id="PTHR33991">
    <property type="entry name" value="DNA REPAIR PROTEIN RECO"/>
    <property type="match status" value="1"/>
</dbReference>
<sequence length="269" mass="30566">MGFMKTVETEAIVLHASDYGESDRIVSFYTLEAGLVRGIAKGARRSRKRFVNSLETGSVVHLSYRVRRGLFWVEGCKLLELHEPLRSDFFRWGHACLLCEAVLRMSPEGLNQPELFHLLRRGLERLGSDRDPWNVTALFLLRLVVLSGNMPALERCSQCGKGLERGQGWIWNLPRGLLLCSEHGLQPSESVSLDRGSVLLMRLAAAAPPEKLWRMRFRKDAARALVRAMATWMEHQSGRRLRCMKILNPPGAVPLPQKERNHRGMDESI</sequence>
<protein>
    <recommendedName>
        <fullName evidence="2 7">DNA repair protein RecO</fullName>
    </recommendedName>
    <alternativeName>
        <fullName evidence="6 7">Recombination protein O</fullName>
    </alternativeName>
</protein>
<dbReference type="InterPro" id="IPR012340">
    <property type="entry name" value="NA-bd_OB-fold"/>
</dbReference>
<evidence type="ECO:0000313" key="10">
    <source>
        <dbReference type="Proteomes" id="UP000184076"/>
    </source>
</evidence>
<dbReference type="STRING" id="1121391.SAMN02745206_02625"/>
<dbReference type="Gene3D" id="1.20.1440.120">
    <property type="entry name" value="Recombination protein O, C-terminal domain"/>
    <property type="match status" value="1"/>
</dbReference>
<dbReference type="HAMAP" id="MF_00201">
    <property type="entry name" value="RecO"/>
    <property type="match status" value="1"/>
</dbReference>
<evidence type="ECO:0000256" key="4">
    <source>
        <dbReference type="ARBA" id="ARBA00023172"/>
    </source>
</evidence>
<reference evidence="10" key="1">
    <citation type="submission" date="2016-11" db="EMBL/GenBank/DDBJ databases">
        <authorList>
            <person name="Varghese N."/>
            <person name="Submissions S."/>
        </authorList>
    </citation>
    <scope>NUCLEOTIDE SEQUENCE [LARGE SCALE GENOMIC DNA]</scope>
    <source>
        <strain evidence="10">DSM 9756</strain>
    </source>
</reference>
<dbReference type="GO" id="GO:0006310">
    <property type="term" value="P:DNA recombination"/>
    <property type="evidence" value="ECO:0007669"/>
    <property type="project" value="UniProtKB-UniRule"/>
</dbReference>
<dbReference type="EMBL" id="FQVB01000026">
    <property type="protein sequence ID" value="SHF76595.1"/>
    <property type="molecule type" value="Genomic_DNA"/>
</dbReference>
<evidence type="ECO:0000256" key="6">
    <source>
        <dbReference type="ARBA" id="ARBA00033409"/>
    </source>
</evidence>
<dbReference type="Gene3D" id="2.40.50.140">
    <property type="entry name" value="Nucleic acid-binding proteins"/>
    <property type="match status" value="1"/>
</dbReference>
<accession>A0A1M5EBM8</accession>
<dbReference type="OrthoDB" id="9780797at2"/>
<keyword evidence="10" id="KW-1185">Reference proteome</keyword>
<dbReference type="InterPro" id="IPR022572">
    <property type="entry name" value="DNA_rep/recomb_RecO_N"/>
</dbReference>
<feature type="domain" description="DNA replication/recombination mediator RecO N-terminal" evidence="8">
    <location>
        <begin position="4"/>
        <end position="80"/>
    </location>
</feature>
<comment type="function">
    <text evidence="7">Involved in DNA repair and RecF pathway recombination.</text>
</comment>
<dbReference type="AlphaFoldDB" id="A0A1M5EBM8"/>
<comment type="similarity">
    <text evidence="1 7">Belongs to the RecO family.</text>
</comment>
<evidence type="ECO:0000256" key="3">
    <source>
        <dbReference type="ARBA" id="ARBA00022763"/>
    </source>
</evidence>
<organism evidence="9 10">
    <name type="scientific">Desulfacinum infernum DSM 9756</name>
    <dbReference type="NCBI Taxonomy" id="1121391"/>
    <lineage>
        <taxon>Bacteria</taxon>
        <taxon>Pseudomonadati</taxon>
        <taxon>Thermodesulfobacteriota</taxon>
        <taxon>Syntrophobacteria</taxon>
        <taxon>Syntrophobacterales</taxon>
        <taxon>Syntrophobacteraceae</taxon>
        <taxon>Desulfacinum</taxon>
    </lineage>
</organism>
<dbReference type="Pfam" id="PF02565">
    <property type="entry name" value="RecO_C"/>
    <property type="match status" value="1"/>
</dbReference>
<dbReference type="Proteomes" id="UP000184076">
    <property type="component" value="Unassembled WGS sequence"/>
</dbReference>
<evidence type="ECO:0000256" key="1">
    <source>
        <dbReference type="ARBA" id="ARBA00007452"/>
    </source>
</evidence>
<keyword evidence="4 7" id="KW-0233">DNA recombination</keyword>
<dbReference type="SUPFAM" id="SSF57863">
    <property type="entry name" value="ArfGap/RecO-like zinc finger"/>
    <property type="match status" value="1"/>
</dbReference>
<proteinExistence type="inferred from homology"/>
<dbReference type="InterPro" id="IPR037278">
    <property type="entry name" value="ARFGAP/RecO"/>
</dbReference>
<dbReference type="InterPro" id="IPR003717">
    <property type="entry name" value="RecO"/>
</dbReference>
<gene>
    <name evidence="7" type="primary">recO</name>
    <name evidence="9" type="ORF">SAMN02745206_02625</name>
</gene>
<dbReference type="GO" id="GO:0043590">
    <property type="term" value="C:bacterial nucleoid"/>
    <property type="evidence" value="ECO:0007669"/>
    <property type="project" value="TreeGrafter"/>
</dbReference>
<evidence type="ECO:0000313" key="9">
    <source>
        <dbReference type="EMBL" id="SHF76595.1"/>
    </source>
</evidence>
<evidence type="ECO:0000256" key="2">
    <source>
        <dbReference type="ARBA" id="ARBA00021310"/>
    </source>
</evidence>
<dbReference type="Pfam" id="PF11967">
    <property type="entry name" value="RecO_N"/>
    <property type="match status" value="1"/>
</dbReference>
<evidence type="ECO:0000256" key="5">
    <source>
        <dbReference type="ARBA" id="ARBA00023204"/>
    </source>
</evidence>
<keyword evidence="5 7" id="KW-0234">DNA repair</keyword>
<dbReference type="GO" id="GO:0006302">
    <property type="term" value="P:double-strand break repair"/>
    <property type="evidence" value="ECO:0007669"/>
    <property type="project" value="TreeGrafter"/>
</dbReference>
<dbReference type="NCBIfam" id="TIGR00613">
    <property type="entry name" value="reco"/>
    <property type="match status" value="1"/>
</dbReference>
<name>A0A1M5EBM8_9BACT</name>
<dbReference type="SUPFAM" id="SSF50249">
    <property type="entry name" value="Nucleic acid-binding proteins"/>
    <property type="match status" value="1"/>
</dbReference>
<evidence type="ECO:0000256" key="7">
    <source>
        <dbReference type="HAMAP-Rule" id="MF_00201"/>
    </source>
</evidence>
<keyword evidence="3 7" id="KW-0227">DNA damage</keyword>
<dbReference type="PANTHER" id="PTHR33991:SF1">
    <property type="entry name" value="DNA REPAIR PROTEIN RECO"/>
    <property type="match status" value="1"/>
</dbReference>